<name>A0A3B3BPA4_ORYME</name>
<dbReference type="AlphaFoldDB" id="A0A3B3BPA4"/>
<dbReference type="PIRSF" id="PIRSF000654">
    <property type="entry name" value="Integrin-linked_kinase"/>
    <property type="match status" value="1"/>
</dbReference>
<keyword evidence="3" id="KW-1185">Reference proteome</keyword>
<dbReference type="Pfam" id="PF00069">
    <property type="entry name" value="Pkinase"/>
    <property type="match status" value="1"/>
</dbReference>
<dbReference type="GeneTree" id="ENSGT00940000160206"/>
<dbReference type="PaxDb" id="30732-ENSOMEP00000006957"/>
<dbReference type="Gene3D" id="1.10.510.10">
    <property type="entry name" value="Transferase(Phosphotransferase) domain 1"/>
    <property type="match status" value="1"/>
</dbReference>
<proteinExistence type="predicted"/>
<dbReference type="STRING" id="30732.ENSOMEP00000006957"/>
<dbReference type="PROSITE" id="PS00108">
    <property type="entry name" value="PROTEIN_KINASE_ST"/>
    <property type="match status" value="1"/>
</dbReference>
<dbReference type="PANTHER" id="PTHR44329">
    <property type="entry name" value="SERINE/THREONINE-PROTEIN KINASE TNNI3K-RELATED"/>
    <property type="match status" value="1"/>
</dbReference>
<evidence type="ECO:0000259" key="1">
    <source>
        <dbReference type="PROSITE" id="PS50011"/>
    </source>
</evidence>
<feature type="domain" description="Protein kinase" evidence="1">
    <location>
        <begin position="18"/>
        <end position="286"/>
    </location>
</feature>
<dbReference type="Ensembl" id="ENSOMET00000004934.1">
    <property type="protein sequence ID" value="ENSOMEP00000006957.1"/>
    <property type="gene ID" value="ENSOMEG00000008034.1"/>
</dbReference>
<dbReference type="SMART" id="SM00220">
    <property type="entry name" value="S_TKc"/>
    <property type="match status" value="1"/>
</dbReference>
<dbReference type="InterPro" id="IPR051681">
    <property type="entry name" value="Ser/Thr_Kinases-Pseudokinases"/>
</dbReference>
<evidence type="ECO:0000313" key="3">
    <source>
        <dbReference type="Proteomes" id="UP000261560"/>
    </source>
</evidence>
<dbReference type="SUPFAM" id="SSF56112">
    <property type="entry name" value="Protein kinase-like (PK-like)"/>
    <property type="match status" value="1"/>
</dbReference>
<dbReference type="Proteomes" id="UP000261560">
    <property type="component" value="Unplaced"/>
</dbReference>
<reference evidence="2" key="2">
    <citation type="submission" date="2025-09" db="UniProtKB">
        <authorList>
            <consortium name="Ensembl"/>
        </authorList>
    </citation>
    <scope>IDENTIFICATION</scope>
</reference>
<dbReference type="PROSITE" id="PS50011">
    <property type="entry name" value="PROTEIN_KINASE_DOM"/>
    <property type="match status" value="1"/>
</dbReference>
<dbReference type="InterPro" id="IPR011009">
    <property type="entry name" value="Kinase-like_dom_sf"/>
</dbReference>
<dbReference type="PANTHER" id="PTHR44329:SF297">
    <property type="entry name" value="RECEPTOR-INTERACTING SERINE_THREONINE-PROTEIN KINASE 3"/>
    <property type="match status" value="1"/>
</dbReference>
<protein>
    <recommendedName>
        <fullName evidence="1">Protein kinase domain-containing protein</fullName>
    </recommendedName>
</protein>
<dbReference type="OMA" id="FPNAHPA"/>
<organism evidence="2 3">
    <name type="scientific">Oryzias melastigma</name>
    <name type="common">Marine medaka</name>
    <dbReference type="NCBI Taxonomy" id="30732"/>
    <lineage>
        <taxon>Eukaryota</taxon>
        <taxon>Metazoa</taxon>
        <taxon>Chordata</taxon>
        <taxon>Craniata</taxon>
        <taxon>Vertebrata</taxon>
        <taxon>Euteleostomi</taxon>
        <taxon>Actinopterygii</taxon>
        <taxon>Neopterygii</taxon>
        <taxon>Teleostei</taxon>
        <taxon>Neoteleostei</taxon>
        <taxon>Acanthomorphata</taxon>
        <taxon>Ovalentaria</taxon>
        <taxon>Atherinomorphae</taxon>
        <taxon>Beloniformes</taxon>
        <taxon>Adrianichthyidae</taxon>
        <taxon>Oryziinae</taxon>
        <taxon>Oryzias</taxon>
    </lineage>
</organism>
<dbReference type="InterPro" id="IPR001245">
    <property type="entry name" value="Ser-Thr/Tyr_kinase_cat_dom"/>
</dbReference>
<dbReference type="GO" id="GO:0005524">
    <property type="term" value="F:ATP binding"/>
    <property type="evidence" value="ECO:0007669"/>
    <property type="project" value="InterPro"/>
</dbReference>
<dbReference type="InterPro" id="IPR008271">
    <property type="entry name" value="Ser/Thr_kinase_AS"/>
</dbReference>
<dbReference type="InterPro" id="IPR000719">
    <property type="entry name" value="Prot_kinase_dom"/>
</dbReference>
<evidence type="ECO:0000313" key="2">
    <source>
        <dbReference type="Ensembl" id="ENSOMEP00000006957.1"/>
    </source>
</evidence>
<sequence length="313" mass="35959">DPELGYKLQPKRFKNDSLSEWTSIDKGAFGFVYKAWHEKMGHYVAIKLLNDVRSTTLLNEAKFQNVFSCQNVLRIYGIYEGTPPDEQVKQKGMVMEFMKRGSVKTLCKNLSGPPPFVLACRLIHEVALGMRFLHSEGFLHRDLKPQNVMLSDDLHAKLADFGLCVLSITSSNNQEGTSNQNEKRNAGSFKYMPPEAFNVDYKPQISICLQIIFLFLVSFLCNKVANENRVKKQVCKGQRPTLVDLSKKDTAEMKDFLDLMEKCWEGDPKKRPTFEEITPMVQKMYLKHEGEIHDEVCKVLKKLARKENVKKIN</sequence>
<accession>A0A3B3BPA4</accession>
<dbReference type="GO" id="GO:0004706">
    <property type="term" value="F:JUN kinase kinase kinase activity"/>
    <property type="evidence" value="ECO:0007669"/>
    <property type="project" value="TreeGrafter"/>
</dbReference>
<dbReference type="PRINTS" id="PR00109">
    <property type="entry name" value="TYRKINASE"/>
</dbReference>
<reference evidence="2" key="1">
    <citation type="submission" date="2025-08" db="UniProtKB">
        <authorList>
            <consortium name="Ensembl"/>
        </authorList>
    </citation>
    <scope>IDENTIFICATION</scope>
</reference>